<dbReference type="EMBL" id="JANIAN010000028">
    <property type="protein sequence ID" value="MDD2108317.1"/>
    <property type="molecule type" value="Genomic_DNA"/>
</dbReference>
<dbReference type="InterPro" id="IPR002104">
    <property type="entry name" value="Integrase_catalytic"/>
</dbReference>
<accession>A0A9X4D272</accession>
<evidence type="ECO:0000313" key="4">
    <source>
        <dbReference type="Proteomes" id="UP001150678"/>
    </source>
</evidence>
<dbReference type="Proteomes" id="UP001150678">
    <property type="component" value="Unassembled WGS sequence"/>
</dbReference>
<dbReference type="GO" id="GO:0015074">
    <property type="term" value="P:DNA integration"/>
    <property type="evidence" value="ECO:0007669"/>
    <property type="project" value="InterPro"/>
</dbReference>
<dbReference type="PROSITE" id="PS51898">
    <property type="entry name" value="TYR_RECOMBINASE"/>
    <property type="match status" value="1"/>
</dbReference>
<evidence type="ECO:0000259" key="2">
    <source>
        <dbReference type="PROSITE" id="PS51898"/>
    </source>
</evidence>
<keyword evidence="1" id="KW-0233">DNA recombination</keyword>
<reference evidence="3" key="1">
    <citation type="submission" date="2022-07" db="EMBL/GenBank/DDBJ databases">
        <title>Multi-strain Analysis of Pseudomonas putida Reveals Metabolic and Genetic Diversity.</title>
        <authorList>
            <person name="Monk J.M."/>
        </authorList>
    </citation>
    <scope>NUCLEOTIDE SEQUENCE</scope>
    <source>
        <strain evidence="3">17514</strain>
    </source>
</reference>
<evidence type="ECO:0000256" key="1">
    <source>
        <dbReference type="ARBA" id="ARBA00023172"/>
    </source>
</evidence>
<protein>
    <recommendedName>
        <fullName evidence="2">Tyr recombinase domain-containing protein</fullName>
    </recommendedName>
</protein>
<dbReference type="Gene3D" id="1.10.443.10">
    <property type="entry name" value="Intergrase catalytic core"/>
    <property type="match status" value="1"/>
</dbReference>
<evidence type="ECO:0000313" key="3">
    <source>
        <dbReference type="EMBL" id="MDD2108317.1"/>
    </source>
</evidence>
<dbReference type="InterPro" id="IPR011010">
    <property type="entry name" value="DNA_brk_join_enz"/>
</dbReference>
<dbReference type="AlphaFoldDB" id="A0A9X4D272"/>
<dbReference type="GO" id="GO:0006310">
    <property type="term" value="P:DNA recombination"/>
    <property type="evidence" value="ECO:0007669"/>
    <property type="project" value="UniProtKB-KW"/>
</dbReference>
<organism evidence="3 4">
    <name type="scientific">Pseudomonas asiatica</name>
    <dbReference type="NCBI Taxonomy" id="2219225"/>
    <lineage>
        <taxon>Bacteria</taxon>
        <taxon>Pseudomonadati</taxon>
        <taxon>Pseudomonadota</taxon>
        <taxon>Gammaproteobacteria</taxon>
        <taxon>Pseudomonadales</taxon>
        <taxon>Pseudomonadaceae</taxon>
        <taxon>Pseudomonas</taxon>
    </lineage>
</organism>
<dbReference type="SUPFAM" id="SSF56349">
    <property type="entry name" value="DNA breaking-rejoining enzymes"/>
    <property type="match status" value="1"/>
</dbReference>
<name>A0A9X4D272_9PSED</name>
<dbReference type="InterPro" id="IPR013762">
    <property type="entry name" value="Integrase-like_cat_sf"/>
</dbReference>
<dbReference type="GO" id="GO:0003677">
    <property type="term" value="F:DNA binding"/>
    <property type="evidence" value="ECO:0007669"/>
    <property type="project" value="InterPro"/>
</dbReference>
<feature type="domain" description="Tyr recombinase" evidence="2">
    <location>
        <begin position="211"/>
        <end position="430"/>
    </location>
</feature>
<proteinExistence type="predicted"/>
<sequence length="465" mass="53455">MSGNHELVNFYYDTHFYGDRKLRVLVDKKTNEVFEPHKLLVEHFVDLGLSGNTTNKYSYRAGTYFDYLQVGFSLHSDDGSLLQALSSQYHSYLTDGLESTRALARSVASIKPSPMINDKNSEGYHAPVKKFVGLAQSYVVGEIVGYNEKMSEAQKEFLCAFASIHYLRRKRSVNERKKIQDHAANRRDTDTARVLFPHVTSNTPEENEVIEEDKYFPLDRITKLIESASCFRDAALWALIAGTGVRPSEALQILECDVDYFKQEVVIVDPGKRGKWRESYPGFSRYDYNRLSFKGRTTEFTLFLEPYATLFFENIYLYKKFEYSNPHGYSTVFLTKNGQPLFLSDYGSTVLRPFKNAALKVLGDDVDQVVPAGLHSLRHSYNYFFKNFIKHPDGSGLTDDELILLSGHVDFRSMRKYGKLDRELLLEKISLGLISRRLEGEKSSSKYVVEFLQQRLDAYIDKLKN</sequence>
<dbReference type="RefSeq" id="WP_274079325.1">
    <property type="nucleotide sequence ID" value="NZ_JANIAN010000028.1"/>
</dbReference>
<gene>
    <name evidence="3" type="ORF">NP533_19170</name>
</gene>
<comment type="caution">
    <text evidence="3">The sequence shown here is derived from an EMBL/GenBank/DDBJ whole genome shotgun (WGS) entry which is preliminary data.</text>
</comment>